<proteinExistence type="inferred from homology"/>
<dbReference type="SUPFAM" id="SSF46785">
    <property type="entry name" value="Winged helix' DNA-binding domain"/>
    <property type="match status" value="1"/>
</dbReference>
<feature type="domain" description="HTH gntR-type" evidence="6">
    <location>
        <begin position="13"/>
        <end position="81"/>
    </location>
</feature>
<dbReference type="InterPro" id="IPR015421">
    <property type="entry name" value="PyrdxlP-dep_Trfase_major"/>
</dbReference>
<keyword evidence="3" id="KW-0805">Transcription regulation</keyword>
<dbReference type="GO" id="GO:0003677">
    <property type="term" value="F:DNA binding"/>
    <property type="evidence" value="ECO:0007669"/>
    <property type="project" value="UniProtKB-KW"/>
</dbReference>
<evidence type="ECO:0000256" key="3">
    <source>
        <dbReference type="ARBA" id="ARBA00023015"/>
    </source>
</evidence>
<protein>
    <submittedName>
        <fullName evidence="7">HTH-type transcriptional regulatory protein gabR</fullName>
    </submittedName>
</protein>
<evidence type="ECO:0000256" key="5">
    <source>
        <dbReference type="ARBA" id="ARBA00023163"/>
    </source>
</evidence>
<dbReference type="InterPro" id="IPR000524">
    <property type="entry name" value="Tscrpt_reg_HTH_GntR"/>
</dbReference>
<dbReference type="Gene3D" id="3.40.640.10">
    <property type="entry name" value="Type I PLP-dependent aspartate aminotransferase-like (Major domain)"/>
    <property type="match status" value="1"/>
</dbReference>
<dbReference type="CDD" id="cd07377">
    <property type="entry name" value="WHTH_GntR"/>
    <property type="match status" value="1"/>
</dbReference>
<reference evidence="7 8" key="1">
    <citation type="submission" date="2018-06" db="EMBL/GenBank/DDBJ databases">
        <authorList>
            <consortium name="Pathogen Informatics"/>
            <person name="Doyle S."/>
        </authorList>
    </citation>
    <scope>NUCLEOTIDE SEQUENCE [LARGE SCALE GENOMIC DNA]</scope>
    <source>
        <strain evidence="7 8">NCTC8105</strain>
    </source>
</reference>
<evidence type="ECO:0000259" key="6">
    <source>
        <dbReference type="PROSITE" id="PS50949"/>
    </source>
</evidence>
<keyword evidence="2" id="KW-0663">Pyridoxal phosphate</keyword>
<dbReference type="InterPro" id="IPR036388">
    <property type="entry name" value="WH-like_DNA-bd_sf"/>
</dbReference>
<keyword evidence="5" id="KW-0804">Transcription</keyword>
<dbReference type="Pfam" id="PF00392">
    <property type="entry name" value="GntR"/>
    <property type="match status" value="1"/>
</dbReference>
<dbReference type="GO" id="GO:0003700">
    <property type="term" value="F:DNA-binding transcription factor activity"/>
    <property type="evidence" value="ECO:0007669"/>
    <property type="project" value="InterPro"/>
</dbReference>
<dbReference type="EMBL" id="UGHP01000001">
    <property type="protein sequence ID" value="STQ82192.1"/>
    <property type="molecule type" value="Genomic_DNA"/>
</dbReference>
<name>A0A377PQ26_HAFAL</name>
<dbReference type="InterPro" id="IPR051446">
    <property type="entry name" value="HTH_trans_reg/aminotransferase"/>
</dbReference>
<keyword evidence="4" id="KW-0238">DNA-binding</keyword>
<dbReference type="GO" id="GO:0030170">
    <property type="term" value="F:pyridoxal phosphate binding"/>
    <property type="evidence" value="ECO:0007669"/>
    <property type="project" value="InterPro"/>
</dbReference>
<dbReference type="InterPro" id="IPR015424">
    <property type="entry name" value="PyrdxlP-dep_Trfase"/>
</dbReference>
<evidence type="ECO:0000256" key="1">
    <source>
        <dbReference type="ARBA" id="ARBA00005384"/>
    </source>
</evidence>
<dbReference type="InterPro" id="IPR004839">
    <property type="entry name" value="Aminotransferase_I/II_large"/>
</dbReference>
<dbReference type="AlphaFoldDB" id="A0A377PQ26"/>
<organism evidence="7 8">
    <name type="scientific">Hafnia alvei</name>
    <dbReference type="NCBI Taxonomy" id="569"/>
    <lineage>
        <taxon>Bacteria</taxon>
        <taxon>Pseudomonadati</taxon>
        <taxon>Pseudomonadota</taxon>
        <taxon>Gammaproteobacteria</taxon>
        <taxon>Enterobacterales</taxon>
        <taxon>Hafniaceae</taxon>
        <taxon>Hafnia</taxon>
    </lineage>
</organism>
<evidence type="ECO:0000313" key="8">
    <source>
        <dbReference type="Proteomes" id="UP000254821"/>
    </source>
</evidence>
<dbReference type="PANTHER" id="PTHR46577">
    <property type="entry name" value="HTH-TYPE TRANSCRIPTIONAL REGULATORY PROTEIN GABR"/>
    <property type="match status" value="1"/>
</dbReference>
<dbReference type="InterPro" id="IPR036390">
    <property type="entry name" value="WH_DNA-bd_sf"/>
</dbReference>
<dbReference type="PANTHER" id="PTHR46577:SF1">
    <property type="entry name" value="HTH-TYPE TRANSCRIPTIONAL REGULATORY PROTEIN GABR"/>
    <property type="match status" value="1"/>
</dbReference>
<evidence type="ECO:0000313" key="7">
    <source>
        <dbReference type="EMBL" id="STQ82192.1"/>
    </source>
</evidence>
<dbReference type="PROSITE" id="PS50949">
    <property type="entry name" value="HTH_GNTR"/>
    <property type="match status" value="1"/>
</dbReference>
<dbReference type="CDD" id="cd00609">
    <property type="entry name" value="AAT_like"/>
    <property type="match status" value="1"/>
</dbReference>
<accession>A0A377PQ26</accession>
<evidence type="ECO:0000256" key="2">
    <source>
        <dbReference type="ARBA" id="ARBA00022898"/>
    </source>
</evidence>
<dbReference type="SUPFAM" id="SSF53383">
    <property type="entry name" value="PLP-dependent transferases"/>
    <property type="match status" value="1"/>
</dbReference>
<dbReference type="Pfam" id="PF00155">
    <property type="entry name" value="Aminotran_1_2"/>
    <property type="match status" value="1"/>
</dbReference>
<dbReference type="Gene3D" id="1.10.10.10">
    <property type="entry name" value="Winged helix-like DNA-binding domain superfamily/Winged helix DNA-binding domain"/>
    <property type="match status" value="1"/>
</dbReference>
<evidence type="ECO:0000256" key="4">
    <source>
        <dbReference type="ARBA" id="ARBA00023125"/>
    </source>
</evidence>
<dbReference type="Proteomes" id="UP000254821">
    <property type="component" value="Unassembled WGS sequence"/>
</dbReference>
<comment type="similarity">
    <text evidence="1">In the C-terminal section; belongs to the class-I pyridoxal-phosphate-dependent aminotransferase family.</text>
</comment>
<gene>
    <name evidence="7" type="primary">gabR_5</name>
    <name evidence="7" type="ORF">NCTC8105_04402</name>
</gene>
<sequence>MIWDIELDKTCGMPLQSQIFQYYYQAITLGECVAGDMLPSIRMLAGKLQIARITVVLAYEKLISGGYIKSRPGIGYQVIFDRPIEMALQEIPYSIGPEPTGLIAAEVPGDLYNQPTAELYCRMSIPDPNAFPWSSWRKWNNAPSYLKEQLATRYHSPQGLLSLRQEIVRYLRLSRAINTQPENIIITNGTQEGLSLLTQLFVLNQARINLSRCHIVTESPCYSGAWHSFNYYGAQVTAVDVDEQGICVSRMPECSTQLCYVTPSHQYPLGSKLSLSRRKKLLLWAQRVGAYIIEDDYDAVFSWEEKPLSALKSMDSCDRVIYAGTFSKTLGPGIRLGYLVCPDSILESVQSMKALNNSGSNWLFQQFLAEFMHNQVFYTHLSKLSCVYEERQRLLHEGLLRLFPEGKIWGHAAGLHLTLITPLSVEFIQTLRQRCLRAGVRFDTLNEMANGSECLWQQMNNQSVILFGFGSLNLQQLQKVLTVIEQEMNSLRAEGVSINAVA</sequence>